<dbReference type="PANTHER" id="PTHR10680:SF14">
    <property type="entry name" value="PEPTIDYL-GLYCINE ALPHA-AMIDATING MONOOXYGENASE"/>
    <property type="match status" value="1"/>
</dbReference>
<dbReference type="InterPro" id="IPR001258">
    <property type="entry name" value="NHL_repeat"/>
</dbReference>
<keyword evidence="1" id="KW-0732">Signal</keyword>
<dbReference type="Gene3D" id="2.40.10.500">
    <property type="match status" value="1"/>
</dbReference>
<dbReference type="SUPFAM" id="SSF63829">
    <property type="entry name" value="Calcium-dependent phosphotriesterase"/>
    <property type="match status" value="1"/>
</dbReference>
<name>A0A382L0L6_9ZZZZ</name>
<dbReference type="Gene3D" id="2.120.10.30">
    <property type="entry name" value="TolB, C-terminal domain"/>
    <property type="match status" value="1"/>
</dbReference>
<organism evidence="4">
    <name type="scientific">marine metagenome</name>
    <dbReference type="NCBI Taxonomy" id="408172"/>
    <lineage>
        <taxon>unclassified sequences</taxon>
        <taxon>metagenomes</taxon>
        <taxon>ecological metagenomes</taxon>
    </lineage>
</organism>
<evidence type="ECO:0000313" key="4">
    <source>
        <dbReference type="EMBL" id="SVC30129.1"/>
    </source>
</evidence>
<dbReference type="InterPro" id="IPR011042">
    <property type="entry name" value="6-blade_b-propeller_TolB-like"/>
</dbReference>
<evidence type="ECO:0000256" key="3">
    <source>
        <dbReference type="ARBA" id="ARBA00023180"/>
    </source>
</evidence>
<gene>
    <name evidence="4" type="ORF">METZ01_LOCUS282983</name>
</gene>
<evidence type="ECO:0000256" key="2">
    <source>
        <dbReference type="ARBA" id="ARBA00022737"/>
    </source>
</evidence>
<keyword evidence="2" id="KW-0677">Repeat</keyword>
<dbReference type="PANTHER" id="PTHR10680">
    <property type="entry name" value="PEPTIDYL-GLYCINE ALPHA-AMIDATING MONOOXYGENASE"/>
    <property type="match status" value="1"/>
</dbReference>
<dbReference type="Pfam" id="PF01436">
    <property type="entry name" value="NHL"/>
    <property type="match status" value="1"/>
</dbReference>
<dbReference type="EMBL" id="UINC01083943">
    <property type="protein sequence ID" value="SVC30129.1"/>
    <property type="molecule type" value="Genomic_DNA"/>
</dbReference>
<sequence length="351" mass="39712">MRILKILLILFTVSPALAQQSVPEIPFETVPNFLKYSPDMNLGEVLGVAVNSMGNIVVLNHPGSANAGPIWSNATTQLLEFDSDGRFLREIGKGVYGLAYAHQVRFDKYDNLWVVDKAANTVIQFDPEGYVLMNLGRREEGYHGDVELATQEEARAFGGYLGGPTDVSWDSDENIYVSDGYVNSRMTKFDRDGNFLMDWGSFGSNIGQFNLPHAMQIDRNDNIYVADRSNRRIQVFDTDGAFLRMIILDIPYPRDYQPPFAARNPNREVRETQPWAMCISNSTPQYLYVADNEPGRIYKISTDGTILGWLGKSGRRDGQFNWIHGLDCSQEDVLYVADMNNWRVQKLILNP</sequence>
<proteinExistence type="predicted"/>
<keyword evidence="3" id="KW-0325">Glycoprotein</keyword>
<dbReference type="PROSITE" id="PS51125">
    <property type="entry name" value="NHL"/>
    <property type="match status" value="1"/>
</dbReference>
<accession>A0A382L0L6</accession>
<evidence type="ECO:0000256" key="1">
    <source>
        <dbReference type="ARBA" id="ARBA00022729"/>
    </source>
</evidence>
<dbReference type="CDD" id="cd14958">
    <property type="entry name" value="NHL_PAL_like"/>
    <property type="match status" value="1"/>
</dbReference>
<evidence type="ECO:0008006" key="5">
    <source>
        <dbReference type="Google" id="ProtNLM"/>
    </source>
</evidence>
<protein>
    <recommendedName>
        <fullName evidence="5">6-bladed beta-propeller</fullName>
    </recommendedName>
</protein>
<dbReference type="AlphaFoldDB" id="A0A382L0L6"/>
<reference evidence="4" key="1">
    <citation type="submission" date="2018-05" db="EMBL/GenBank/DDBJ databases">
        <authorList>
            <person name="Lanie J.A."/>
            <person name="Ng W.-L."/>
            <person name="Kazmierczak K.M."/>
            <person name="Andrzejewski T.M."/>
            <person name="Davidsen T.M."/>
            <person name="Wayne K.J."/>
            <person name="Tettelin H."/>
            <person name="Glass J.I."/>
            <person name="Rusch D."/>
            <person name="Podicherti R."/>
            <person name="Tsui H.-C.T."/>
            <person name="Winkler M.E."/>
        </authorList>
    </citation>
    <scope>NUCLEOTIDE SEQUENCE</scope>
</reference>